<dbReference type="Proteomes" id="UP000428260">
    <property type="component" value="Chromosome"/>
</dbReference>
<name>A0A6I6K2E9_9BACT</name>
<reference evidence="2 3" key="1">
    <citation type="submission" date="2019-11" db="EMBL/GenBank/DDBJ databases">
        <authorList>
            <person name="Zheng R.K."/>
            <person name="Sun C.M."/>
        </authorList>
    </citation>
    <scope>NUCLEOTIDE SEQUENCE [LARGE SCALE GENOMIC DNA]</scope>
    <source>
        <strain evidence="2 3">WC007</strain>
    </source>
</reference>
<dbReference type="KEGG" id="mcos:GM418_30595"/>
<keyword evidence="3" id="KW-1185">Reference proteome</keyword>
<keyword evidence="1" id="KW-0812">Transmembrane</keyword>
<feature type="transmembrane region" description="Helical" evidence="1">
    <location>
        <begin position="50"/>
        <end position="71"/>
    </location>
</feature>
<protein>
    <submittedName>
        <fullName evidence="2">Uncharacterized protein</fullName>
    </submittedName>
</protein>
<organism evidence="2 3">
    <name type="scientific">Maribellus comscasis</name>
    <dbReference type="NCBI Taxonomy" id="2681766"/>
    <lineage>
        <taxon>Bacteria</taxon>
        <taxon>Pseudomonadati</taxon>
        <taxon>Bacteroidota</taxon>
        <taxon>Bacteroidia</taxon>
        <taxon>Marinilabiliales</taxon>
        <taxon>Prolixibacteraceae</taxon>
        <taxon>Maribellus</taxon>
    </lineage>
</organism>
<proteinExistence type="predicted"/>
<gene>
    <name evidence="2" type="ORF">GM418_30595</name>
</gene>
<dbReference type="EMBL" id="CP046401">
    <property type="protein sequence ID" value="QGY47849.1"/>
    <property type="molecule type" value="Genomic_DNA"/>
</dbReference>
<dbReference type="AlphaFoldDB" id="A0A6I6K2E9"/>
<keyword evidence="1" id="KW-1133">Transmembrane helix</keyword>
<keyword evidence="1" id="KW-0472">Membrane</keyword>
<evidence type="ECO:0000313" key="2">
    <source>
        <dbReference type="EMBL" id="QGY47849.1"/>
    </source>
</evidence>
<accession>A0A6I6K2E9</accession>
<evidence type="ECO:0000256" key="1">
    <source>
        <dbReference type="SAM" id="Phobius"/>
    </source>
</evidence>
<dbReference type="RefSeq" id="WP_158872105.1">
    <property type="nucleotide sequence ID" value="NZ_CP046401.1"/>
</dbReference>
<feature type="transmembrane region" description="Helical" evidence="1">
    <location>
        <begin position="16"/>
        <end position="38"/>
    </location>
</feature>
<evidence type="ECO:0000313" key="3">
    <source>
        <dbReference type="Proteomes" id="UP000428260"/>
    </source>
</evidence>
<sequence length="114" mass="12995">MKSNNKTDNKDKLKPLFLIFIIVIILWFVSHLMLVTIYDNWTDRAALGDSFGAINSLFSGLAFGGLIYTILLQRKELELQREEIKEMAILVRFVPPISEWFVPLISVQTVPPGS</sequence>